<gene>
    <name evidence="1" type="ORF">I5M19_07850</name>
</gene>
<dbReference type="EMBL" id="JAEHFW010000001">
    <property type="protein sequence ID" value="MBK0379213.1"/>
    <property type="molecule type" value="Genomic_DNA"/>
</dbReference>
<name>A0A934PUE9_9SPHI</name>
<reference evidence="1" key="1">
    <citation type="submission" date="2020-12" db="EMBL/GenBank/DDBJ databases">
        <title>Bacterial novel species Mucilaginibacter sp. SD-g isolated from soil.</title>
        <authorList>
            <person name="Jung H.-Y."/>
        </authorList>
    </citation>
    <scope>NUCLEOTIDE SEQUENCE</scope>
    <source>
        <strain evidence="1">SD-g</strain>
    </source>
</reference>
<dbReference type="PROSITE" id="PS51257">
    <property type="entry name" value="PROKAR_LIPOPROTEIN"/>
    <property type="match status" value="1"/>
</dbReference>
<proteinExistence type="predicted"/>
<keyword evidence="2" id="KW-1185">Reference proteome</keyword>
<dbReference type="RefSeq" id="WP_200065649.1">
    <property type="nucleotide sequence ID" value="NZ_JAEHFW010000001.1"/>
</dbReference>
<dbReference type="AlphaFoldDB" id="A0A934PUE9"/>
<evidence type="ECO:0000313" key="1">
    <source>
        <dbReference type="EMBL" id="MBK0379213.1"/>
    </source>
</evidence>
<comment type="caution">
    <text evidence="1">The sequence shown here is derived from an EMBL/GenBank/DDBJ whole genome shotgun (WGS) entry which is preliminary data.</text>
</comment>
<protein>
    <recommendedName>
        <fullName evidence="3">Lipoprotein</fullName>
    </recommendedName>
</protein>
<accession>A0A934PUE9</accession>
<sequence>MKKLLFLMIPVLLMGCTKKNEPAQTLDDSNLTECPSGNCNFLFTEQADLQENKTFMTGAYRLFWASQQQDGVTTTVYVKAPMGGDTFSLDKAAILSGKVVFERNCPACFSIPFQLVDGYVKGRNASPEKPADQTRWLVETKLYLQAVNNAQLKDTIYLKQYFRPNFAAN</sequence>
<dbReference type="Proteomes" id="UP000613193">
    <property type="component" value="Unassembled WGS sequence"/>
</dbReference>
<evidence type="ECO:0000313" key="2">
    <source>
        <dbReference type="Proteomes" id="UP000613193"/>
    </source>
</evidence>
<evidence type="ECO:0008006" key="3">
    <source>
        <dbReference type="Google" id="ProtNLM"/>
    </source>
</evidence>
<organism evidence="1 2">
    <name type="scientific">Mucilaginibacter segetis</name>
    <dbReference type="NCBI Taxonomy" id="2793071"/>
    <lineage>
        <taxon>Bacteria</taxon>
        <taxon>Pseudomonadati</taxon>
        <taxon>Bacteroidota</taxon>
        <taxon>Sphingobacteriia</taxon>
        <taxon>Sphingobacteriales</taxon>
        <taxon>Sphingobacteriaceae</taxon>
        <taxon>Mucilaginibacter</taxon>
    </lineage>
</organism>